<keyword evidence="3" id="KW-1185">Reference proteome</keyword>
<feature type="region of interest" description="Disordered" evidence="1">
    <location>
        <begin position="28"/>
        <end position="57"/>
    </location>
</feature>
<organism evidence="2 3">
    <name type="scientific">Strigomonas culicis</name>
    <dbReference type="NCBI Taxonomy" id="28005"/>
    <lineage>
        <taxon>Eukaryota</taxon>
        <taxon>Discoba</taxon>
        <taxon>Euglenozoa</taxon>
        <taxon>Kinetoplastea</taxon>
        <taxon>Metakinetoplastina</taxon>
        <taxon>Trypanosomatida</taxon>
        <taxon>Trypanosomatidae</taxon>
        <taxon>Strigomonadinae</taxon>
        <taxon>Strigomonas</taxon>
    </lineage>
</organism>
<reference evidence="2 3" key="1">
    <citation type="journal article" date="2013" name="PLoS ONE">
        <title>Predicting the Proteins of Angomonas deanei, Strigomonas culicis and Their Respective Endosymbionts Reveals New Aspects of the Trypanosomatidae Family.</title>
        <authorList>
            <person name="Motta M.C."/>
            <person name="Martins A.C."/>
            <person name="de Souza S.S."/>
            <person name="Catta-Preta C.M."/>
            <person name="Silva R."/>
            <person name="Klein C.C."/>
            <person name="de Almeida L.G."/>
            <person name="de Lima Cunha O."/>
            <person name="Ciapina L.P."/>
            <person name="Brocchi M."/>
            <person name="Colabardini A.C."/>
            <person name="de Araujo Lima B."/>
            <person name="Machado C.R."/>
            <person name="de Almeida Soares C.M."/>
            <person name="Probst C.M."/>
            <person name="de Menezes C.B."/>
            <person name="Thompson C.E."/>
            <person name="Bartholomeu D.C."/>
            <person name="Gradia D.F."/>
            <person name="Pavoni D.P."/>
            <person name="Grisard E.C."/>
            <person name="Fantinatti-Garboggini F."/>
            <person name="Marchini F.K."/>
            <person name="Rodrigues-Luiz G.F."/>
            <person name="Wagner G."/>
            <person name="Goldman G.H."/>
            <person name="Fietto J.L."/>
            <person name="Elias M.C."/>
            <person name="Goldman M.H."/>
            <person name="Sagot M.F."/>
            <person name="Pereira M."/>
            <person name="Stoco P.H."/>
            <person name="de Mendonca-Neto R.P."/>
            <person name="Teixeira S.M."/>
            <person name="Maciel T.E."/>
            <person name="de Oliveira Mendes T.A."/>
            <person name="Urmenyi T.P."/>
            <person name="de Souza W."/>
            <person name="Schenkman S."/>
            <person name="de Vasconcelos A.T."/>
        </authorList>
    </citation>
    <scope>NUCLEOTIDE SEQUENCE [LARGE SCALE GENOMIC DNA]</scope>
</reference>
<dbReference type="Proteomes" id="UP000015354">
    <property type="component" value="Unassembled WGS sequence"/>
</dbReference>
<protein>
    <submittedName>
        <fullName evidence="2">Uncharacterized protein</fullName>
    </submittedName>
</protein>
<evidence type="ECO:0000313" key="3">
    <source>
        <dbReference type="Proteomes" id="UP000015354"/>
    </source>
</evidence>
<name>S9TIB9_9TRYP</name>
<evidence type="ECO:0000256" key="1">
    <source>
        <dbReference type="SAM" id="MobiDB-lite"/>
    </source>
</evidence>
<proteinExistence type="predicted"/>
<sequence length="223" mass="23291">MVWICEIPVHVSYVAALLQQTAVPPAAGGSAALRTPAPNAAVRESRDGVEGGPSEGKQYAHRLRSAHAVLEKVYGKIKEVETLVARRGMLAAAPAERVAVALLRPSPTVCGDVVKVSAVCTRASEADVIAVSSAALDEPTCAALYYTALEQAHLFQTAVGQSGSGPPSLVPRALAEVEPLSQGPLDLLFKKASQRTPRVASTKETPAPSSSVYVCVDDVEIIE</sequence>
<accession>S9TIB9</accession>
<comment type="caution">
    <text evidence="2">The sequence shown here is derived from an EMBL/GenBank/DDBJ whole genome shotgun (WGS) entry which is preliminary data.</text>
</comment>
<dbReference type="AlphaFoldDB" id="S9TIB9"/>
<evidence type="ECO:0000313" key="2">
    <source>
        <dbReference type="EMBL" id="EPY17847.1"/>
    </source>
</evidence>
<gene>
    <name evidence="2" type="ORF">STCU_10363</name>
</gene>
<dbReference type="EMBL" id="ATMH01010258">
    <property type="protein sequence ID" value="EPY17847.1"/>
    <property type="molecule type" value="Genomic_DNA"/>
</dbReference>